<proteinExistence type="predicted"/>
<gene>
    <name evidence="1" type="ORF">UFOVP783_120</name>
</gene>
<evidence type="ECO:0000313" key="1">
    <source>
        <dbReference type="EMBL" id="CAB4162787.1"/>
    </source>
</evidence>
<reference evidence="1" key="1">
    <citation type="submission" date="2020-04" db="EMBL/GenBank/DDBJ databases">
        <authorList>
            <person name="Chiriac C."/>
            <person name="Salcher M."/>
            <person name="Ghai R."/>
            <person name="Kavagutti S V."/>
        </authorList>
    </citation>
    <scope>NUCLEOTIDE SEQUENCE</scope>
</reference>
<dbReference type="EMBL" id="LR796738">
    <property type="protein sequence ID" value="CAB4162787.1"/>
    <property type="molecule type" value="Genomic_DNA"/>
</dbReference>
<name>A0A6J5NUW9_9CAUD</name>
<sequence>MFTKPNTLTEGNYLTRANVLAPQLKELREAVRRIRRFIPPPDSEPDRYEVNHDWTLETPLDKAIALLPAELTLGWREPGIWKFRRVGWHKDETAKPGEETVLVLLRGGGTLEVREPDGSVSTHRISRIAPLAIFDDTLRHRFIANKGAICQALIFHRPRREES</sequence>
<protein>
    <submittedName>
        <fullName evidence="1">Uncharacterized protein</fullName>
    </submittedName>
</protein>
<accession>A0A6J5NUW9</accession>
<organism evidence="1">
    <name type="scientific">uncultured Caudovirales phage</name>
    <dbReference type="NCBI Taxonomy" id="2100421"/>
    <lineage>
        <taxon>Viruses</taxon>
        <taxon>Duplodnaviria</taxon>
        <taxon>Heunggongvirae</taxon>
        <taxon>Uroviricota</taxon>
        <taxon>Caudoviricetes</taxon>
        <taxon>Peduoviridae</taxon>
        <taxon>Maltschvirus</taxon>
        <taxon>Maltschvirus maltsch</taxon>
    </lineage>
</organism>